<feature type="transmembrane region" description="Helical" evidence="6">
    <location>
        <begin position="252"/>
        <end position="272"/>
    </location>
</feature>
<dbReference type="GO" id="GO:0055091">
    <property type="term" value="P:phospholipid homeostasis"/>
    <property type="evidence" value="ECO:0007669"/>
    <property type="project" value="TreeGrafter"/>
</dbReference>
<gene>
    <name evidence="8" type="primary">mprF</name>
    <name evidence="8" type="ORF">FIV34_20255</name>
</gene>
<keyword evidence="3 6" id="KW-0812">Transmembrane</keyword>
<evidence type="ECO:0000256" key="5">
    <source>
        <dbReference type="ARBA" id="ARBA00023136"/>
    </source>
</evidence>
<feature type="transmembrane region" description="Helical" evidence="6">
    <location>
        <begin position="404"/>
        <end position="429"/>
    </location>
</feature>
<dbReference type="NCBIfam" id="NF033480">
    <property type="entry name" value="bifunc_MprF"/>
    <property type="match status" value="1"/>
</dbReference>
<feature type="transmembrane region" description="Helical" evidence="6">
    <location>
        <begin position="481"/>
        <end position="500"/>
    </location>
</feature>
<evidence type="ECO:0000313" key="8">
    <source>
        <dbReference type="EMBL" id="QDE41362.1"/>
    </source>
</evidence>
<feature type="transmembrane region" description="Helical" evidence="6">
    <location>
        <begin position="579"/>
        <end position="599"/>
    </location>
</feature>
<dbReference type="InterPro" id="IPR024320">
    <property type="entry name" value="LPG_synthase_C"/>
</dbReference>
<dbReference type="InterPro" id="IPR016181">
    <property type="entry name" value="Acyl_CoA_acyltransferase"/>
</dbReference>
<dbReference type="SUPFAM" id="SSF55729">
    <property type="entry name" value="Acyl-CoA N-acyltransferases (Nat)"/>
    <property type="match status" value="1"/>
</dbReference>
<sequence length="939" mass="103737">MVPRDGTGWQHGRPCHASVKRPPYKLLSPTLAQAFTSLGTFPAESKKLALPPRRTLWHPTRPYEPKWSRGTVEHESSTELSPNPPLVKRALYATLLRRVGGPLLSVVLLCLALWALHAMASEVTYRQIGSYVHGLPNADIGLAVLLTGAGYAVMTLYDWFGLASVGKRLPAKRVGLISFISYAFSNALGMSLLVSGSIRYRFYVQAGLTTGEIARVVLYTTLSFWLGLAALTGVTLLVVPIPPEVPLSNLRIPLAILLTAVPLAWFAVAVFVRRPIQVWRWAISSPTPTVAARQILIGALDWGLAAGVLYVLMPEAIVGGFGHFLAIFVIAQMAGLISHVPGGLGVFEAVMLAGFGATGNHGLEAPILGSLAVYRAVYYLLPLCAATLMIIVREVRALRHAALITPWFASLLPPFFAGLTLVCGAVLLFSGATLAIPGRMEILRGFVPLPLVEVSHFLSSVVGMLLLILARGLQRRLDAAYWLSLVLLVLGAVLSLLKGIDYEEATLLTLLALALAPAHRHFHRRASLFRATFSPGWVLAIAAVFACATWLVFFSFKHVEYSNNLWWEFSFHHGGAPRALRALVGAAAVVMLFALANLIRPARPRRARPDDVELARAMPLLKQFSSAQAHLALVADKTLMFAPDDRAFIMYDIEGRSWVAMGDPVGEDEDARRELVWSFREECERAGGWPLFYQVRPEDLDLYLEVGMNLLKIGEEARVRLETFNLDGKSKKTLRGTVNKLARDGLRLEIIPIENVPAILPRLKLISDAWMRDKKVREKRFSLGLWDERYLSRTPMAVIWQGEEPVAFANMFLTESKEEASVDLMRHLPEGPAGIMDFLFIELMTWAKANGYRWFNLGMAPLSGLQNRRTAPLWSRFGAMVFGRGERFYNFRGLHRYKDKFDPEWEPRYIAVPGGIALPLALANVATLISGGLGGVVRR</sequence>
<feature type="transmembrane region" description="Helical" evidence="6">
    <location>
        <begin position="140"/>
        <end position="162"/>
    </location>
</feature>
<feature type="transmembrane region" description="Helical" evidence="6">
    <location>
        <begin position="216"/>
        <end position="240"/>
    </location>
</feature>
<organism evidence="8 9">
    <name type="scientific">Luteibacter pinisoli</name>
    <dbReference type="NCBI Taxonomy" id="2589080"/>
    <lineage>
        <taxon>Bacteria</taxon>
        <taxon>Pseudomonadati</taxon>
        <taxon>Pseudomonadota</taxon>
        <taxon>Gammaproteobacteria</taxon>
        <taxon>Lysobacterales</taxon>
        <taxon>Rhodanobacteraceae</taxon>
        <taxon>Luteibacter</taxon>
    </lineage>
</organism>
<dbReference type="OrthoDB" id="145485at2"/>
<name>A0A4Y5Z7A9_9GAMM</name>
<dbReference type="KEGG" id="lpy:FIV34_20255"/>
<evidence type="ECO:0000256" key="4">
    <source>
        <dbReference type="ARBA" id="ARBA00022989"/>
    </source>
</evidence>
<dbReference type="InterPro" id="IPR051211">
    <property type="entry name" value="PG_lysyltransferase"/>
</dbReference>
<feature type="transmembrane region" description="Helical" evidence="6">
    <location>
        <begin position="174"/>
        <end position="196"/>
    </location>
</feature>
<feature type="transmembrane region" description="Helical" evidence="6">
    <location>
        <begin position="99"/>
        <end position="120"/>
    </location>
</feature>
<evidence type="ECO:0000256" key="2">
    <source>
        <dbReference type="ARBA" id="ARBA00022475"/>
    </source>
</evidence>
<feature type="transmembrane region" description="Helical" evidence="6">
    <location>
        <begin position="449"/>
        <end position="469"/>
    </location>
</feature>
<comment type="subcellular location">
    <subcellularLocation>
        <location evidence="1">Cell membrane</location>
        <topology evidence="1">Multi-pass membrane protein</topology>
    </subcellularLocation>
</comment>
<proteinExistence type="predicted"/>
<feature type="domain" description="Phosphatidylglycerol lysyltransferase C-terminal" evidence="7">
    <location>
        <begin position="625"/>
        <end position="911"/>
    </location>
</feature>
<evidence type="ECO:0000313" key="9">
    <source>
        <dbReference type="Proteomes" id="UP000316093"/>
    </source>
</evidence>
<evidence type="ECO:0000256" key="1">
    <source>
        <dbReference type="ARBA" id="ARBA00004651"/>
    </source>
</evidence>
<feature type="transmembrane region" description="Helical" evidence="6">
    <location>
        <begin position="535"/>
        <end position="559"/>
    </location>
</feature>
<accession>A0A4Y5Z7A9</accession>
<reference evidence="8 9" key="1">
    <citation type="submission" date="2019-06" db="EMBL/GenBank/DDBJ databases">
        <title>A complete genome sequence for Luteibacter pinisoli MAH-14.</title>
        <authorList>
            <person name="Baltrus D.A."/>
        </authorList>
    </citation>
    <scope>NUCLEOTIDE SEQUENCE [LARGE SCALE GENOMIC DNA]</scope>
    <source>
        <strain evidence="8 9">MAH-14</strain>
    </source>
</reference>
<dbReference type="PANTHER" id="PTHR34697">
    <property type="entry name" value="PHOSPHATIDYLGLYCEROL LYSYLTRANSFERASE"/>
    <property type="match status" value="1"/>
</dbReference>
<keyword evidence="4 6" id="KW-1133">Transmembrane helix</keyword>
<evidence type="ECO:0000256" key="3">
    <source>
        <dbReference type="ARBA" id="ARBA00022692"/>
    </source>
</evidence>
<dbReference type="Proteomes" id="UP000316093">
    <property type="component" value="Chromosome"/>
</dbReference>
<dbReference type="EMBL" id="CP041046">
    <property type="protein sequence ID" value="QDE41362.1"/>
    <property type="molecule type" value="Genomic_DNA"/>
</dbReference>
<dbReference type="Pfam" id="PF09924">
    <property type="entry name" value="LPG_synthase_C"/>
    <property type="match status" value="1"/>
</dbReference>
<keyword evidence="9" id="KW-1185">Reference proteome</keyword>
<dbReference type="GO" id="GO:0005886">
    <property type="term" value="C:plasma membrane"/>
    <property type="evidence" value="ECO:0007669"/>
    <property type="project" value="UniProtKB-SubCell"/>
</dbReference>
<feature type="transmembrane region" description="Helical" evidence="6">
    <location>
        <begin position="324"/>
        <end position="347"/>
    </location>
</feature>
<keyword evidence="5 6" id="KW-0472">Membrane</keyword>
<feature type="transmembrane region" description="Helical" evidence="6">
    <location>
        <begin position="367"/>
        <end position="392"/>
    </location>
</feature>
<dbReference type="PANTHER" id="PTHR34697:SF2">
    <property type="entry name" value="PHOSPHATIDYLGLYCEROL LYSYLTRANSFERASE"/>
    <property type="match status" value="1"/>
</dbReference>
<dbReference type="GO" id="GO:0016755">
    <property type="term" value="F:aminoacyltransferase activity"/>
    <property type="evidence" value="ECO:0007669"/>
    <property type="project" value="TreeGrafter"/>
</dbReference>
<dbReference type="AlphaFoldDB" id="A0A4Y5Z7A9"/>
<evidence type="ECO:0000259" key="7">
    <source>
        <dbReference type="Pfam" id="PF09924"/>
    </source>
</evidence>
<evidence type="ECO:0000256" key="6">
    <source>
        <dbReference type="SAM" id="Phobius"/>
    </source>
</evidence>
<keyword evidence="2" id="KW-1003">Cell membrane</keyword>
<protein>
    <submittedName>
        <fullName evidence="8">Bifunctional lysylphosphatidylglycerol flippase/synthetase MprF</fullName>
    </submittedName>
</protein>